<comment type="caution">
    <text evidence="1">The sequence shown here is derived from an EMBL/GenBank/DDBJ whole genome shotgun (WGS) entry which is preliminary data.</text>
</comment>
<dbReference type="AlphaFoldDB" id="A0A9D1YSR1"/>
<proteinExistence type="predicted"/>
<evidence type="ECO:0000313" key="2">
    <source>
        <dbReference type="Proteomes" id="UP000824005"/>
    </source>
</evidence>
<feature type="non-terminal residue" evidence="1">
    <location>
        <position position="149"/>
    </location>
</feature>
<organism evidence="1 2">
    <name type="scientific">Candidatus Agrococcus pullicola</name>
    <dbReference type="NCBI Taxonomy" id="2838429"/>
    <lineage>
        <taxon>Bacteria</taxon>
        <taxon>Bacillati</taxon>
        <taxon>Actinomycetota</taxon>
        <taxon>Actinomycetes</taxon>
        <taxon>Micrococcales</taxon>
        <taxon>Microbacteriaceae</taxon>
        <taxon>Agrococcus</taxon>
    </lineage>
</organism>
<evidence type="ECO:0000313" key="1">
    <source>
        <dbReference type="EMBL" id="HIY65159.1"/>
    </source>
</evidence>
<dbReference type="InterPro" id="IPR023286">
    <property type="entry name" value="ABATE_dom_sf"/>
</dbReference>
<name>A0A9D1YSR1_9MICO</name>
<protein>
    <submittedName>
        <fullName evidence="1">CGNR zinc finger domain-containing protein</fullName>
    </submittedName>
</protein>
<accession>A0A9D1YSR1</accession>
<dbReference type="EMBL" id="DXDC01000080">
    <property type="protein sequence ID" value="HIY65159.1"/>
    <property type="molecule type" value="Genomic_DNA"/>
</dbReference>
<gene>
    <name evidence="1" type="ORF">H9830_02650</name>
</gene>
<dbReference type="Gene3D" id="1.10.3300.10">
    <property type="entry name" value="Jann2411-like domain"/>
    <property type="match status" value="1"/>
</dbReference>
<dbReference type="Proteomes" id="UP000824005">
    <property type="component" value="Unassembled WGS sequence"/>
</dbReference>
<dbReference type="SUPFAM" id="SSF160904">
    <property type="entry name" value="Jann2411-like"/>
    <property type="match status" value="1"/>
</dbReference>
<sequence>MHLNPYGAEPVKLATRLVNAQPNSAEEIARICDEEGLIVDRPVVAADHGEIVQFLEHWCEIADADASDSDGEETRAALTNALLAQYSGHPRLSNHDGWHLHYRDDDVTFARMVQTVIIVGTALHLTSRGMDRIGRCASVSCSNVFADTT</sequence>
<reference evidence="1" key="1">
    <citation type="journal article" date="2021" name="PeerJ">
        <title>Extensive microbial diversity within the chicken gut microbiome revealed by metagenomics and culture.</title>
        <authorList>
            <person name="Gilroy R."/>
            <person name="Ravi A."/>
            <person name="Getino M."/>
            <person name="Pursley I."/>
            <person name="Horton D.L."/>
            <person name="Alikhan N.F."/>
            <person name="Baker D."/>
            <person name="Gharbi K."/>
            <person name="Hall N."/>
            <person name="Watson M."/>
            <person name="Adriaenssens E.M."/>
            <person name="Foster-Nyarko E."/>
            <person name="Jarju S."/>
            <person name="Secka A."/>
            <person name="Antonio M."/>
            <person name="Oren A."/>
            <person name="Chaudhuri R.R."/>
            <person name="La Ragione R."/>
            <person name="Hildebrand F."/>
            <person name="Pallen M.J."/>
        </authorList>
    </citation>
    <scope>NUCLEOTIDE SEQUENCE</scope>
    <source>
        <strain evidence="1">ChiGjej1B1-98</strain>
    </source>
</reference>
<reference evidence="1" key="2">
    <citation type="submission" date="2021-04" db="EMBL/GenBank/DDBJ databases">
        <authorList>
            <person name="Gilroy R."/>
        </authorList>
    </citation>
    <scope>NUCLEOTIDE SEQUENCE</scope>
    <source>
        <strain evidence="1">ChiGjej1B1-98</strain>
    </source>
</reference>